<evidence type="ECO:0000313" key="3">
    <source>
        <dbReference type="Proteomes" id="UP001057580"/>
    </source>
</evidence>
<dbReference type="EMBL" id="CP104003">
    <property type="protein sequence ID" value="UWM56226.1"/>
    <property type="molecule type" value="Genomic_DNA"/>
</dbReference>
<keyword evidence="3" id="KW-1185">Reference proteome</keyword>
<dbReference type="RefSeq" id="WP_260643340.1">
    <property type="nucleotide sequence ID" value="NZ_CP104003.1"/>
</dbReference>
<dbReference type="KEGG" id="ssai:N0B31_08005"/>
<feature type="transmembrane region" description="Helical" evidence="1">
    <location>
        <begin position="45"/>
        <end position="63"/>
    </location>
</feature>
<keyword evidence="1" id="KW-0812">Transmembrane</keyword>
<protein>
    <submittedName>
        <fullName evidence="2">Uncharacterized protein</fullName>
    </submittedName>
</protein>
<feature type="transmembrane region" description="Helical" evidence="1">
    <location>
        <begin position="125"/>
        <end position="148"/>
    </location>
</feature>
<feature type="transmembrane region" description="Helical" evidence="1">
    <location>
        <begin position="21"/>
        <end position="39"/>
    </location>
</feature>
<name>A0A9E7R5E7_9EURY</name>
<reference evidence="2" key="1">
    <citation type="submission" date="2022-09" db="EMBL/GenBank/DDBJ databases">
        <title>Diverse halophilic archaea isolated from saline environments.</title>
        <authorList>
            <person name="Cui H.-L."/>
        </authorList>
    </citation>
    <scope>NUCLEOTIDE SEQUENCE</scope>
    <source>
        <strain evidence="2">ZS-35-S2</strain>
    </source>
</reference>
<keyword evidence="1" id="KW-0472">Membrane</keyword>
<evidence type="ECO:0000256" key="1">
    <source>
        <dbReference type="SAM" id="Phobius"/>
    </source>
</evidence>
<sequence length="209" mass="21800">MSDDARGGLEGLLEDARTNALLAWALVGAVTVVAVGNALTGSLLWAGFAGTVLALTLVVPLGHQSPRVMLPWEVLALASLPLLGRSAATVPVTSALATYLSVAAVALVVAVELQVFTPVRMTPRFAVGFVVVATLAAAGAWAVARFALDSLLGTTFLLDPTLPEAAIERALMFEFVYSTAAGVLAGVIFEGYFRRRRTPETVVPPEVRA</sequence>
<gene>
    <name evidence="2" type="ORF">N0B31_08005</name>
</gene>
<accession>A0A9E7R5E7</accession>
<organism evidence="2 3">
    <name type="scientific">Salinirubellus salinus</name>
    <dbReference type="NCBI Taxonomy" id="1364945"/>
    <lineage>
        <taxon>Archaea</taxon>
        <taxon>Methanobacteriati</taxon>
        <taxon>Methanobacteriota</taxon>
        <taxon>Stenosarchaea group</taxon>
        <taxon>Halobacteria</taxon>
        <taxon>Halobacteriales</taxon>
        <taxon>Natronomonadaceae</taxon>
        <taxon>Salinirubellus</taxon>
    </lineage>
</organism>
<keyword evidence="1" id="KW-1133">Transmembrane helix</keyword>
<proteinExistence type="predicted"/>
<feature type="transmembrane region" description="Helical" evidence="1">
    <location>
        <begin position="170"/>
        <end position="189"/>
    </location>
</feature>
<dbReference type="GeneID" id="74942357"/>
<feature type="transmembrane region" description="Helical" evidence="1">
    <location>
        <begin position="94"/>
        <end position="113"/>
    </location>
</feature>
<dbReference type="Proteomes" id="UP001057580">
    <property type="component" value="Chromosome"/>
</dbReference>
<evidence type="ECO:0000313" key="2">
    <source>
        <dbReference type="EMBL" id="UWM56226.1"/>
    </source>
</evidence>
<dbReference type="AlphaFoldDB" id="A0A9E7R5E7"/>